<feature type="region of interest" description="Disordered" evidence="2">
    <location>
        <begin position="145"/>
        <end position="316"/>
    </location>
</feature>
<keyword evidence="1" id="KW-0175">Coiled coil</keyword>
<feature type="compositionally biased region" description="Low complexity" evidence="2">
    <location>
        <begin position="301"/>
        <end position="316"/>
    </location>
</feature>
<gene>
    <name evidence="3" type="ORF">H4W30_007553</name>
</gene>
<reference evidence="3 4" key="1">
    <citation type="submission" date="2020-10" db="EMBL/GenBank/DDBJ databases">
        <title>Sequencing the genomes of 1000 actinobacteria strains.</title>
        <authorList>
            <person name="Klenk H.-P."/>
        </authorList>
    </citation>
    <scope>NUCLEOTIDE SEQUENCE [LARGE SCALE GENOMIC DNA]</scope>
    <source>
        <strain evidence="3 4">DSM 46661</strain>
    </source>
</reference>
<feature type="compositionally biased region" description="Low complexity" evidence="2">
    <location>
        <begin position="145"/>
        <end position="161"/>
    </location>
</feature>
<dbReference type="EMBL" id="JADBEJ010000006">
    <property type="protein sequence ID" value="MBE1580472.1"/>
    <property type="molecule type" value="Genomic_DNA"/>
</dbReference>
<name>A0ABR9LIV5_9PSEU</name>
<protein>
    <submittedName>
        <fullName evidence="3">Uncharacterized protein</fullName>
    </submittedName>
</protein>
<organism evidence="3 4">
    <name type="scientific">Amycolatopsis roodepoortensis</name>
    <dbReference type="NCBI Taxonomy" id="700274"/>
    <lineage>
        <taxon>Bacteria</taxon>
        <taxon>Bacillati</taxon>
        <taxon>Actinomycetota</taxon>
        <taxon>Actinomycetes</taxon>
        <taxon>Pseudonocardiales</taxon>
        <taxon>Pseudonocardiaceae</taxon>
        <taxon>Amycolatopsis</taxon>
    </lineage>
</organism>
<keyword evidence="4" id="KW-1185">Reference proteome</keyword>
<feature type="compositionally biased region" description="Basic and acidic residues" evidence="2">
    <location>
        <begin position="211"/>
        <end position="220"/>
    </location>
</feature>
<accession>A0ABR9LIV5</accession>
<evidence type="ECO:0000313" key="4">
    <source>
        <dbReference type="Proteomes" id="UP000656548"/>
    </source>
</evidence>
<evidence type="ECO:0000256" key="1">
    <source>
        <dbReference type="SAM" id="Coils"/>
    </source>
</evidence>
<feature type="coiled-coil region" evidence="1">
    <location>
        <begin position="363"/>
        <end position="413"/>
    </location>
</feature>
<dbReference type="Proteomes" id="UP000656548">
    <property type="component" value="Unassembled WGS sequence"/>
</dbReference>
<proteinExistence type="predicted"/>
<feature type="compositionally biased region" description="Pro residues" evidence="2">
    <location>
        <begin position="162"/>
        <end position="181"/>
    </location>
</feature>
<evidence type="ECO:0000256" key="2">
    <source>
        <dbReference type="SAM" id="MobiDB-lite"/>
    </source>
</evidence>
<sequence length="464" mass="49403">MELLFILIISAYLTRQAAQAVPDAIALAKGKTPPSIEKWKLKHPDKPIKPGMRGYFGRMLTNSVEAWADRSNRKHRRRKMLQAARQRYDDSEWLRKKIARTDKRAERAERWAAKFGVMWDKTKSAATARRDENAAWDEDAAWDANAARSASTAADAGASSTSPPPGPGSAPPPGAMPPPGSMPHGGGRAAPQGARTSPGGTPPPADDYEEPIVHDSDRYRFSNGTYPFNDTHREGHGLGFGGPIFDRSQGQAPEAEQPGTIRAEGEIVRDTPPEPPAPLQLEAGPSSGSTEVLDAEVVEDSSAPAGSPAGSPTATTMEDANMTASAEITNLPAAKAYTAKMTEYLDRINGVVEAQKAEMATLAADLTAELGDAELAMSSLQNNGFSGDPVAQFQLANEQLTQMQQALANAEQALNPLPDNAASAKGAYDKAAEAFDRQVGIAEQVQAQAATGNVADNTRFYENA</sequence>
<evidence type="ECO:0000313" key="3">
    <source>
        <dbReference type="EMBL" id="MBE1580472.1"/>
    </source>
</evidence>
<comment type="caution">
    <text evidence="3">The sequence shown here is derived from an EMBL/GenBank/DDBJ whole genome shotgun (WGS) entry which is preliminary data.</text>
</comment>
<feature type="compositionally biased region" description="Basic and acidic residues" evidence="2">
    <location>
        <begin position="263"/>
        <end position="272"/>
    </location>
</feature>
<dbReference type="RefSeq" id="WP_192747029.1">
    <property type="nucleotide sequence ID" value="NZ_JADBEJ010000006.1"/>
</dbReference>